<dbReference type="STRING" id="1314777.A0A164P9J5"/>
<dbReference type="PANTHER" id="PTHR48081">
    <property type="entry name" value="AB HYDROLASE SUPERFAMILY PROTEIN C4A8.06C"/>
    <property type="match status" value="1"/>
</dbReference>
<evidence type="ECO:0000256" key="1">
    <source>
        <dbReference type="ARBA" id="ARBA00022801"/>
    </source>
</evidence>
<accession>A0A164P9J5</accession>
<evidence type="ECO:0000313" key="4">
    <source>
        <dbReference type="Proteomes" id="UP000076722"/>
    </source>
</evidence>
<dbReference type="InterPro" id="IPR050300">
    <property type="entry name" value="GDXG_lipolytic_enzyme"/>
</dbReference>
<gene>
    <name evidence="3" type="ORF">SISNIDRAFT_459728</name>
</gene>
<dbReference type="PANTHER" id="PTHR48081:SF8">
    <property type="entry name" value="ALPHA_BETA HYDROLASE FOLD-3 DOMAIN-CONTAINING PROTEIN-RELATED"/>
    <property type="match status" value="1"/>
</dbReference>
<keyword evidence="1" id="KW-0378">Hydrolase</keyword>
<proteinExistence type="predicted"/>
<feature type="domain" description="Alpha/beta hydrolase fold-3" evidence="2">
    <location>
        <begin position="96"/>
        <end position="311"/>
    </location>
</feature>
<organism evidence="3 4">
    <name type="scientific">Sistotremastrum niveocremeum HHB9708</name>
    <dbReference type="NCBI Taxonomy" id="1314777"/>
    <lineage>
        <taxon>Eukaryota</taxon>
        <taxon>Fungi</taxon>
        <taxon>Dikarya</taxon>
        <taxon>Basidiomycota</taxon>
        <taxon>Agaricomycotina</taxon>
        <taxon>Agaricomycetes</taxon>
        <taxon>Sistotremastrales</taxon>
        <taxon>Sistotremastraceae</taxon>
        <taxon>Sertulicium</taxon>
        <taxon>Sertulicium niveocremeum</taxon>
    </lineage>
</organism>
<evidence type="ECO:0000313" key="3">
    <source>
        <dbReference type="EMBL" id="KZS88503.1"/>
    </source>
</evidence>
<dbReference type="OrthoDB" id="408631at2759"/>
<dbReference type="Pfam" id="PF07859">
    <property type="entry name" value="Abhydrolase_3"/>
    <property type="match status" value="1"/>
</dbReference>
<dbReference type="EMBL" id="KV419436">
    <property type="protein sequence ID" value="KZS88503.1"/>
    <property type="molecule type" value="Genomic_DNA"/>
</dbReference>
<sequence length="336" mass="36912">MSSTYSQYTFGDPEWDEINKFLLARGLPITEDGAVNVEGMRNEMGSVVTTIMKNSLQDPGRRVSVRDHQGAVDGGTIVIRSYTPAGSDQTETFPLMVWYHGGGFVAGELETDDADLKLLAASENISIVSVDYRLAPEHVFPVQINDSLAALKWSIANAPLLRADPNKGVIVAGVSAGGNLAAQVAIHARDDPSFANIITGQLLEMPWLAEASAYPSRFKEQLRSVEDLSSNSPMLSKDFIRKLGDLTKLDYASPRFSPFYVHSIQDLPKTFIQIAGRDPLRDEAILYGQMLKEAGVPVRTEIYPGCPHAFHYVRPSTAAALKFRKDTAEGIRWLLQ</sequence>
<dbReference type="InterPro" id="IPR013094">
    <property type="entry name" value="AB_hydrolase_3"/>
</dbReference>
<protein>
    <recommendedName>
        <fullName evidence="2">Alpha/beta hydrolase fold-3 domain-containing protein</fullName>
    </recommendedName>
</protein>
<name>A0A164P9J5_9AGAM</name>
<keyword evidence="4" id="KW-1185">Reference proteome</keyword>
<dbReference type="AlphaFoldDB" id="A0A164P9J5"/>
<evidence type="ECO:0000259" key="2">
    <source>
        <dbReference type="Pfam" id="PF07859"/>
    </source>
</evidence>
<dbReference type="GO" id="GO:0016787">
    <property type="term" value="F:hydrolase activity"/>
    <property type="evidence" value="ECO:0007669"/>
    <property type="project" value="UniProtKB-KW"/>
</dbReference>
<dbReference type="Proteomes" id="UP000076722">
    <property type="component" value="Unassembled WGS sequence"/>
</dbReference>
<dbReference type="Gene3D" id="3.40.50.1820">
    <property type="entry name" value="alpha/beta hydrolase"/>
    <property type="match status" value="1"/>
</dbReference>
<reference evidence="3 4" key="1">
    <citation type="journal article" date="2016" name="Mol. Biol. Evol.">
        <title>Comparative Genomics of Early-Diverging Mushroom-Forming Fungi Provides Insights into the Origins of Lignocellulose Decay Capabilities.</title>
        <authorList>
            <person name="Nagy L.G."/>
            <person name="Riley R."/>
            <person name="Tritt A."/>
            <person name="Adam C."/>
            <person name="Daum C."/>
            <person name="Floudas D."/>
            <person name="Sun H."/>
            <person name="Yadav J.S."/>
            <person name="Pangilinan J."/>
            <person name="Larsson K.H."/>
            <person name="Matsuura K."/>
            <person name="Barry K."/>
            <person name="Labutti K."/>
            <person name="Kuo R."/>
            <person name="Ohm R.A."/>
            <person name="Bhattacharya S.S."/>
            <person name="Shirouzu T."/>
            <person name="Yoshinaga Y."/>
            <person name="Martin F.M."/>
            <person name="Grigoriev I.V."/>
            <person name="Hibbett D.S."/>
        </authorList>
    </citation>
    <scope>NUCLEOTIDE SEQUENCE [LARGE SCALE GENOMIC DNA]</scope>
    <source>
        <strain evidence="3 4">HHB9708</strain>
    </source>
</reference>
<dbReference type="InterPro" id="IPR029058">
    <property type="entry name" value="AB_hydrolase_fold"/>
</dbReference>
<dbReference type="SUPFAM" id="SSF53474">
    <property type="entry name" value="alpha/beta-Hydrolases"/>
    <property type="match status" value="1"/>
</dbReference>